<dbReference type="EMBL" id="JAGSMN010000202">
    <property type="protein sequence ID" value="MBR7673392.1"/>
    <property type="molecule type" value="Genomic_DNA"/>
</dbReference>
<protein>
    <submittedName>
        <fullName evidence="2">Uncharacterized protein</fullName>
    </submittedName>
</protein>
<proteinExistence type="predicted"/>
<reference evidence="2" key="1">
    <citation type="submission" date="2021-04" db="EMBL/GenBank/DDBJ databases">
        <title>Sequencing of actinobacteria type strains.</title>
        <authorList>
            <person name="Nguyen G.-S."/>
            <person name="Wentzel A."/>
        </authorList>
    </citation>
    <scope>NUCLEOTIDE SEQUENCE</scope>
    <source>
        <strain evidence="2">DSM 42095</strain>
    </source>
</reference>
<evidence type="ECO:0000313" key="2">
    <source>
        <dbReference type="EMBL" id="MBR7673392.1"/>
    </source>
</evidence>
<gene>
    <name evidence="2" type="ORF">KDA82_10245</name>
</gene>
<sequence>MRKTSSPVGPAQVLDRAWAQDFVVGLRVPDVGLAHRGEGAGRQTQLWDESGTCVTLVSHEAWWEHGAVTCYGPRNLWEEVVAAYTEWRGAGQPGLDRHGLTVTADGTQHAWRDAPAQAPGSTDWSP</sequence>
<evidence type="ECO:0000313" key="3">
    <source>
        <dbReference type="Proteomes" id="UP000675554"/>
    </source>
</evidence>
<name>A0A8T4IQ48_9ACTN</name>
<accession>A0A8T4IQ48</accession>
<keyword evidence="3" id="KW-1185">Reference proteome</keyword>
<evidence type="ECO:0000256" key="1">
    <source>
        <dbReference type="SAM" id="MobiDB-lite"/>
    </source>
</evidence>
<comment type="caution">
    <text evidence="2">The sequence shown here is derived from an EMBL/GenBank/DDBJ whole genome shotgun (WGS) entry which is preliminary data.</text>
</comment>
<feature type="region of interest" description="Disordered" evidence="1">
    <location>
        <begin position="107"/>
        <end position="126"/>
    </location>
</feature>
<dbReference type="Proteomes" id="UP000675554">
    <property type="component" value="Unassembled WGS sequence"/>
</dbReference>
<dbReference type="AlphaFoldDB" id="A0A8T4IQ48"/>
<organism evidence="2 3">
    <name type="scientific">Streptomyces daliensis</name>
    <dbReference type="NCBI Taxonomy" id="299421"/>
    <lineage>
        <taxon>Bacteria</taxon>
        <taxon>Bacillati</taxon>
        <taxon>Actinomycetota</taxon>
        <taxon>Actinomycetes</taxon>
        <taxon>Kitasatosporales</taxon>
        <taxon>Streptomycetaceae</taxon>
        <taxon>Streptomyces</taxon>
    </lineage>
</organism>